<gene>
    <name evidence="2" type="ORF">CSIM01_11060</name>
</gene>
<dbReference type="GO" id="GO:0008168">
    <property type="term" value="F:methyltransferase activity"/>
    <property type="evidence" value="ECO:0007669"/>
    <property type="project" value="UniProtKB-KW"/>
</dbReference>
<keyword evidence="3" id="KW-1185">Reference proteome</keyword>
<dbReference type="SUPFAM" id="SSF53335">
    <property type="entry name" value="S-adenosyl-L-methionine-dependent methyltransferases"/>
    <property type="match status" value="1"/>
</dbReference>
<dbReference type="Pfam" id="PF13489">
    <property type="entry name" value="Methyltransf_23"/>
    <property type="match status" value="1"/>
</dbReference>
<protein>
    <submittedName>
        <fullName evidence="2">TAM domain methyltransferase</fullName>
    </submittedName>
</protein>
<accession>A0A135TDE7</accession>
<evidence type="ECO:0000313" key="2">
    <source>
        <dbReference type="EMBL" id="KXH46156.1"/>
    </source>
</evidence>
<dbReference type="Proteomes" id="UP000070328">
    <property type="component" value="Unassembled WGS sequence"/>
</dbReference>
<dbReference type="InterPro" id="IPR029063">
    <property type="entry name" value="SAM-dependent_MTases_sf"/>
</dbReference>
<dbReference type="GO" id="GO:0032259">
    <property type="term" value="P:methylation"/>
    <property type="evidence" value="ECO:0007669"/>
    <property type="project" value="UniProtKB-KW"/>
</dbReference>
<dbReference type="OrthoDB" id="2013972at2759"/>
<dbReference type="AlphaFoldDB" id="A0A135TDE7"/>
<dbReference type="EMBL" id="JFBX01000197">
    <property type="protein sequence ID" value="KXH46156.1"/>
    <property type="molecule type" value="Genomic_DNA"/>
</dbReference>
<reference evidence="2 3" key="1">
    <citation type="submission" date="2014-02" db="EMBL/GenBank/DDBJ databases">
        <title>The genome sequence of Colletotrichum simmondsii CBS122122.</title>
        <authorList>
            <person name="Baroncelli R."/>
            <person name="Thon M.R."/>
        </authorList>
    </citation>
    <scope>NUCLEOTIDE SEQUENCE [LARGE SCALE GENOMIC DNA]</scope>
    <source>
        <strain evidence="2 3">CBS122122</strain>
    </source>
</reference>
<comment type="similarity">
    <text evidence="1">Belongs to the methyltransferase superfamily. LaeA methyltransferase family.</text>
</comment>
<keyword evidence="2" id="KW-0489">Methyltransferase</keyword>
<evidence type="ECO:0000313" key="3">
    <source>
        <dbReference type="Proteomes" id="UP000070328"/>
    </source>
</evidence>
<evidence type="ECO:0000256" key="1">
    <source>
        <dbReference type="ARBA" id="ARBA00038158"/>
    </source>
</evidence>
<proteinExistence type="inferred from homology"/>
<keyword evidence="2" id="KW-0808">Transferase</keyword>
<organism evidence="2 3">
    <name type="scientific">Colletotrichum simmondsii</name>
    <dbReference type="NCBI Taxonomy" id="703756"/>
    <lineage>
        <taxon>Eukaryota</taxon>
        <taxon>Fungi</taxon>
        <taxon>Dikarya</taxon>
        <taxon>Ascomycota</taxon>
        <taxon>Pezizomycotina</taxon>
        <taxon>Sordariomycetes</taxon>
        <taxon>Hypocreomycetidae</taxon>
        <taxon>Glomerellales</taxon>
        <taxon>Glomerellaceae</taxon>
        <taxon>Colletotrichum</taxon>
        <taxon>Colletotrichum acutatum species complex</taxon>
    </lineage>
</organism>
<comment type="caution">
    <text evidence="2">The sequence shown here is derived from an EMBL/GenBank/DDBJ whole genome shotgun (WGS) entry which is preliminary data.</text>
</comment>
<name>A0A135TDE7_9PEZI</name>
<dbReference type="PANTHER" id="PTHR43591">
    <property type="entry name" value="METHYLTRANSFERASE"/>
    <property type="match status" value="1"/>
</dbReference>
<dbReference type="Gene3D" id="3.40.50.150">
    <property type="entry name" value="Vaccinia Virus protein VP39"/>
    <property type="match status" value="1"/>
</dbReference>
<dbReference type="CDD" id="cd02440">
    <property type="entry name" value="AdoMet_MTases"/>
    <property type="match status" value="1"/>
</dbReference>
<dbReference type="PANTHER" id="PTHR43591:SF24">
    <property type="entry name" value="2-METHOXY-6-POLYPRENYL-1,4-BENZOQUINOL METHYLASE, MITOCHONDRIAL"/>
    <property type="match status" value="1"/>
</dbReference>
<sequence>MAEINHEVVIAADDGVLCPSKLRGRLGLAPPCETGAEVKRVLDLGTGTGIWAIEFGDDHPEAEVLGVDLSSIQPKFVSPNVKFEVDDLEEDWTYAHKFDYIHSRFMTSSITNWKDLLTKAIEHLVPGGYIELQEPDLRAESDDASLPRDCALNRYCDLLREAMIQLGREYVSVPGLKTMMEEIGFVDVELSRCKWPVNTWPKDANFKELGAYNHENIVGAVEALAMAPFTRALRWSREEVEGFLGDVRRDLRNRGIHAYFPVYFIVGRKPE</sequence>